<evidence type="ECO:0000256" key="1">
    <source>
        <dbReference type="ARBA" id="ARBA00023027"/>
    </source>
</evidence>
<dbReference type="Gene3D" id="1.20.1090.10">
    <property type="entry name" value="Dehydroquinate synthase-like - alpha domain"/>
    <property type="match status" value="1"/>
</dbReference>
<reference evidence="4" key="1">
    <citation type="journal article" date="2014" name="Front. Microbiol.">
        <title>High frequency of phylogenetically diverse reductive dehalogenase-homologous genes in deep subseafloor sedimentary metagenomes.</title>
        <authorList>
            <person name="Kawai M."/>
            <person name="Futagami T."/>
            <person name="Toyoda A."/>
            <person name="Takaki Y."/>
            <person name="Nishi S."/>
            <person name="Hori S."/>
            <person name="Arai W."/>
            <person name="Tsubouchi T."/>
            <person name="Morono Y."/>
            <person name="Uchiyama I."/>
            <person name="Ito T."/>
            <person name="Fujiyama A."/>
            <person name="Inagaki F."/>
            <person name="Takami H."/>
        </authorList>
    </citation>
    <scope>NUCLEOTIDE SEQUENCE</scope>
    <source>
        <strain evidence="4">Expedition CK06-06</strain>
    </source>
</reference>
<feature type="domain" description="3-dehydroquinate synthase C-terminal" evidence="3">
    <location>
        <begin position="1"/>
        <end position="81"/>
    </location>
</feature>
<organism evidence="4">
    <name type="scientific">marine sediment metagenome</name>
    <dbReference type="NCBI Taxonomy" id="412755"/>
    <lineage>
        <taxon>unclassified sequences</taxon>
        <taxon>metagenomes</taxon>
        <taxon>ecological metagenomes</taxon>
    </lineage>
</organism>
<comment type="caution">
    <text evidence="4">The sequence shown here is derived from an EMBL/GenBank/DDBJ whole genome shotgun (WGS) entry which is preliminary data.</text>
</comment>
<keyword evidence="1" id="KW-0520">NAD</keyword>
<proteinExistence type="predicted"/>
<dbReference type="InterPro" id="IPR056179">
    <property type="entry name" value="DHQS_C"/>
</dbReference>
<evidence type="ECO:0000259" key="3">
    <source>
        <dbReference type="Pfam" id="PF24621"/>
    </source>
</evidence>
<dbReference type="GO" id="GO:0003856">
    <property type="term" value="F:3-dehydroquinate synthase activity"/>
    <property type="evidence" value="ECO:0007669"/>
    <property type="project" value="TreeGrafter"/>
</dbReference>
<sequence length="119" mass="13055">MNYGHTIGHAIESASDFKMEHGEAIAIGMLAAGRISNQLGILDRNELNRLKCVIEKAGLPTEIPGLKVKRLIQAMEHDKKVLEGKIRFVLAKSIGTVFITDKVSPSLIEQALVGQYEET</sequence>
<keyword evidence="2" id="KW-0456">Lyase</keyword>
<name>X1KNY3_9ZZZZ</name>
<dbReference type="Pfam" id="PF24621">
    <property type="entry name" value="DHQS_C"/>
    <property type="match status" value="1"/>
</dbReference>
<gene>
    <name evidence="4" type="ORF">S06H3_15251</name>
</gene>
<dbReference type="InterPro" id="IPR050071">
    <property type="entry name" value="Dehydroquinate_synthase"/>
</dbReference>
<dbReference type="PANTHER" id="PTHR43622">
    <property type="entry name" value="3-DEHYDROQUINATE SYNTHASE"/>
    <property type="match status" value="1"/>
</dbReference>
<accession>X1KNY3</accession>
<dbReference type="GO" id="GO:0009073">
    <property type="term" value="P:aromatic amino acid family biosynthetic process"/>
    <property type="evidence" value="ECO:0007669"/>
    <property type="project" value="TreeGrafter"/>
</dbReference>
<evidence type="ECO:0000256" key="2">
    <source>
        <dbReference type="ARBA" id="ARBA00023239"/>
    </source>
</evidence>
<dbReference type="SUPFAM" id="SSF56796">
    <property type="entry name" value="Dehydroquinate synthase-like"/>
    <property type="match status" value="1"/>
</dbReference>
<dbReference type="PANTHER" id="PTHR43622:SF7">
    <property type="entry name" value="3-DEHYDROQUINATE SYNTHASE, CHLOROPLASTIC"/>
    <property type="match status" value="1"/>
</dbReference>
<dbReference type="AlphaFoldDB" id="X1KNY3"/>
<protein>
    <recommendedName>
        <fullName evidence="3">3-dehydroquinate synthase C-terminal domain-containing protein</fullName>
    </recommendedName>
</protein>
<dbReference type="EMBL" id="BARV01007497">
    <property type="protein sequence ID" value="GAI08787.1"/>
    <property type="molecule type" value="Genomic_DNA"/>
</dbReference>
<evidence type="ECO:0000313" key="4">
    <source>
        <dbReference type="EMBL" id="GAI08787.1"/>
    </source>
</evidence>